<keyword evidence="1" id="KW-1185">Reference proteome</keyword>
<name>A0A915KXM3_ROMCU</name>
<proteinExistence type="predicted"/>
<reference evidence="2" key="1">
    <citation type="submission" date="2022-11" db="UniProtKB">
        <authorList>
            <consortium name="WormBaseParasite"/>
        </authorList>
    </citation>
    <scope>IDENTIFICATION</scope>
</reference>
<protein>
    <submittedName>
        <fullName evidence="2">Secreted protein</fullName>
    </submittedName>
</protein>
<accession>A0A915KXM3</accession>
<dbReference type="AlphaFoldDB" id="A0A915KXM3"/>
<evidence type="ECO:0000313" key="2">
    <source>
        <dbReference type="WBParaSite" id="nRc.2.0.1.t43556-RA"/>
    </source>
</evidence>
<evidence type="ECO:0000313" key="1">
    <source>
        <dbReference type="Proteomes" id="UP000887565"/>
    </source>
</evidence>
<dbReference type="Proteomes" id="UP000887565">
    <property type="component" value="Unplaced"/>
</dbReference>
<organism evidence="1 2">
    <name type="scientific">Romanomermis culicivorax</name>
    <name type="common">Nematode worm</name>
    <dbReference type="NCBI Taxonomy" id="13658"/>
    <lineage>
        <taxon>Eukaryota</taxon>
        <taxon>Metazoa</taxon>
        <taxon>Ecdysozoa</taxon>
        <taxon>Nematoda</taxon>
        <taxon>Enoplea</taxon>
        <taxon>Dorylaimia</taxon>
        <taxon>Mermithida</taxon>
        <taxon>Mermithoidea</taxon>
        <taxon>Mermithidae</taxon>
        <taxon>Romanomermis</taxon>
    </lineage>
</organism>
<dbReference type="WBParaSite" id="nRc.2.0.1.t43556-RA">
    <property type="protein sequence ID" value="nRc.2.0.1.t43556-RA"/>
    <property type="gene ID" value="nRc.2.0.1.g43556"/>
</dbReference>
<sequence length="124" mass="14069">MLIHALLAPSAAADNGPKLLFRLALERLLLTVDDELFAPQLDLDVRPTGQEILLFRDKEGTTVTPFDAANWPLPLPPPTTDFCFRFLVWMPSLRILGGRSTCRIKKKFYNTYAKIHMARATEKK</sequence>